<gene>
    <name evidence="1" type="ORF">E1B28_010162</name>
</gene>
<keyword evidence="2" id="KW-1185">Reference proteome</keyword>
<comment type="caution">
    <text evidence="1">The sequence shown here is derived from an EMBL/GenBank/DDBJ whole genome shotgun (WGS) entry which is preliminary data.</text>
</comment>
<dbReference type="RefSeq" id="XP_043007577.1">
    <property type="nucleotide sequence ID" value="XM_043155115.1"/>
</dbReference>
<dbReference type="AlphaFoldDB" id="A0A9P7RWQ3"/>
<proteinExistence type="predicted"/>
<organism evidence="1 2">
    <name type="scientific">Marasmius oreades</name>
    <name type="common">fairy-ring Marasmius</name>
    <dbReference type="NCBI Taxonomy" id="181124"/>
    <lineage>
        <taxon>Eukaryota</taxon>
        <taxon>Fungi</taxon>
        <taxon>Dikarya</taxon>
        <taxon>Basidiomycota</taxon>
        <taxon>Agaricomycotina</taxon>
        <taxon>Agaricomycetes</taxon>
        <taxon>Agaricomycetidae</taxon>
        <taxon>Agaricales</taxon>
        <taxon>Marasmiineae</taxon>
        <taxon>Marasmiaceae</taxon>
        <taxon>Marasmius</taxon>
    </lineage>
</organism>
<dbReference type="KEGG" id="more:E1B28_010162"/>
<dbReference type="GeneID" id="66079238"/>
<evidence type="ECO:0000313" key="1">
    <source>
        <dbReference type="EMBL" id="KAG7091107.1"/>
    </source>
</evidence>
<name>A0A9P7RWQ3_9AGAR</name>
<evidence type="ECO:0000313" key="2">
    <source>
        <dbReference type="Proteomes" id="UP001049176"/>
    </source>
</evidence>
<accession>A0A9P7RWQ3</accession>
<dbReference type="EMBL" id="CM032186">
    <property type="protein sequence ID" value="KAG7091107.1"/>
    <property type="molecule type" value="Genomic_DNA"/>
</dbReference>
<sequence>MGASLLVSHAWVNPLQGSLSIPLLVVRLPVRLPAWVYPGPCRGCPVGVKAPDASTNFPRATIPSRVRRLPKLPKLTSRETTSAQFETDSREISQSLPQRFRNQLVLFFKISLTDTSHRPQLPRFFTGGPTYSIGLALIRSRQIFYY</sequence>
<reference evidence="1" key="1">
    <citation type="journal article" date="2021" name="Genome Biol. Evol.">
        <title>The assembled and annotated genome of the fairy-ring fungus Marasmius oreades.</title>
        <authorList>
            <person name="Hiltunen M."/>
            <person name="Ament-Velasquez S.L."/>
            <person name="Johannesson H."/>
        </authorList>
    </citation>
    <scope>NUCLEOTIDE SEQUENCE</scope>
    <source>
        <strain evidence="1">03SP1</strain>
    </source>
</reference>
<protein>
    <submittedName>
        <fullName evidence="1">Uncharacterized protein</fullName>
    </submittedName>
</protein>
<dbReference type="Proteomes" id="UP001049176">
    <property type="component" value="Chromosome 6"/>
</dbReference>